<name>A0A3B1BEU2_9ZZZZ</name>
<evidence type="ECO:0000313" key="1">
    <source>
        <dbReference type="EMBL" id="VAX10424.1"/>
    </source>
</evidence>
<gene>
    <name evidence="1" type="ORF">MNBD_GAMMA25-2521</name>
</gene>
<accession>A0A3B1BEU2</accession>
<organism evidence="1">
    <name type="scientific">hydrothermal vent metagenome</name>
    <dbReference type="NCBI Taxonomy" id="652676"/>
    <lineage>
        <taxon>unclassified sequences</taxon>
        <taxon>metagenomes</taxon>
        <taxon>ecological metagenomes</taxon>
    </lineage>
</organism>
<dbReference type="AlphaFoldDB" id="A0A3B1BEU2"/>
<proteinExistence type="predicted"/>
<protein>
    <submittedName>
        <fullName evidence="1">Uncharacterized protein</fullName>
    </submittedName>
</protein>
<sequence length="138" mass="15830">MNQEKLIERLVEVSLDTARAMLDEYKLVIPFGTRVFKNDDDVKMNCPADKNRDADWDEQIELVVTELKDFVENEEIFATALVTSLEAEAEMGIGLQVETEMSSVLFIYPYRKEDDKWVIDEPVQTEQLLASVYSNSAT</sequence>
<dbReference type="EMBL" id="UOFY01000050">
    <property type="protein sequence ID" value="VAX10424.1"/>
    <property type="molecule type" value="Genomic_DNA"/>
</dbReference>
<reference evidence="1" key="1">
    <citation type="submission" date="2018-06" db="EMBL/GenBank/DDBJ databases">
        <authorList>
            <person name="Zhirakovskaya E."/>
        </authorList>
    </citation>
    <scope>NUCLEOTIDE SEQUENCE</scope>
</reference>